<dbReference type="SUPFAM" id="SSF46785">
    <property type="entry name" value="Winged helix' DNA-binding domain"/>
    <property type="match status" value="1"/>
</dbReference>
<evidence type="ECO:0000313" key="2">
    <source>
        <dbReference type="Ensembl" id="ENSAPEP00000015633.1"/>
    </source>
</evidence>
<evidence type="ECO:0000256" key="1">
    <source>
        <dbReference type="SAM" id="MobiDB-lite"/>
    </source>
</evidence>
<dbReference type="Proteomes" id="UP000265080">
    <property type="component" value="Chromosome 7"/>
</dbReference>
<dbReference type="GeneTree" id="ENSGT00940000170732"/>
<reference evidence="2" key="3">
    <citation type="submission" date="2025-09" db="UniProtKB">
        <authorList>
            <consortium name="Ensembl"/>
        </authorList>
    </citation>
    <scope>IDENTIFICATION</scope>
</reference>
<feature type="compositionally biased region" description="Basic residues" evidence="1">
    <location>
        <begin position="166"/>
        <end position="204"/>
    </location>
</feature>
<feature type="region of interest" description="Disordered" evidence="1">
    <location>
        <begin position="82"/>
        <end position="204"/>
    </location>
</feature>
<dbReference type="InterPro" id="IPR036390">
    <property type="entry name" value="WH_DNA-bd_sf"/>
</dbReference>
<feature type="compositionally biased region" description="Basic residues" evidence="1">
    <location>
        <begin position="82"/>
        <end position="92"/>
    </location>
</feature>
<protein>
    <recommendedName>
        <fullName evidence="4">H15 domain-containing protein</fullName>
    </recommendedName>
</protein>
<organism evidence="2 3">
    <name type="scientific">Amphiprion percula</name>
    <name type="common">Orange clownfish</name>
    <name type="synonym">Lutjanus percula</name>
    <dbReference type="NCBI Taxonomy" id="161767"/>
    <lineage>
        <taxon>Eukaryota</taxon>
        <taxon>Metazoa</taxon>
        <taxon>Chordata</taxon>
        <taxon>Craniata</taxon>
        <taxon>Vertebrata</taxon>
        <taxon>Euteleostomi</taxon>
        <taxon>Actinopterygii</taxon>
        <taxon>Neopterygii</taxon>
        <taxon>Teleostei</taxon>
        <taxon>Neoteleostei</taxon>
        <taxon>Acanthomorphata</taxon>
        <taxon>Ovalentaria</taxon>
        <taxon>Pomacentridae</taxon>
        <taxon>Amphiprion</taxon>
    </lineage>
</organism>
<dbReference type="Ensembl" id="ENSAPET00000016040.1">
    <property type="protein sequence ID" value="ENSAPEP00000015633.1"/>
    <property type="gene ID" value="ENSAPEG00000011127.1"/>
</dbReference>
<proteinExistence type="predicted"/>
<dbReference type="OMA" id="HKGGISM"/>
<name>A0A3P8STQ8_AMPPE</name>
<keyword evidence="3" id="KW-1185">Reference proteome</keyword>
<feature type="compositionally biased region" description="Low complexity" evidence="1">
    <location>
        <begin position="101"/>
        <end position="115"/>
    </location>
</feature>
<evidence type="ECO:0008006" key="4">
    <source>
        <dbReference type="Google" id="ProtNLM"/>
    </source>
</evidence>
<dbReference type="AlphaFoldDB" id="A0A3P8STQ8"/>
<dbReference type="STRING" id="161767.ENSAPEP00000015633"/>
<reference evidence="2 3" key="1">
    <citation type="submission" date="2018-03" db="EMBL/GenBank/DDBJ databases">
        <title>Finding Nemo's genes: A chromosome-scale reference assembly of the genome of the orange clownfish Amphiprion percula.</title>
        <authorList>
            <person name="Lehmann R."/>
        </authorList>
    </citation>
    <scope>NUCLEOTIDE SEQUENCE</scope>
</reference>
<dbReference type="Gene3D" id="1.10.10.10">
    <property type="entry name" value="Winged helix-like DNA-binding domain superfamily/Winged helix DNA-binding domain"/>
    <property type="match status" value="1"/>
</dbReference>
<evidence type="ECO:0000313" key="3">
    <source>
        <dbReference type="Proteomes" id="UP000265080"/>
    </source>
</evidence>
<dbReference type="InterPro" id="IPR036388">
    <property type="entry name" value="WH-like_DNA-bd_sf"/>
</dbReference>
<accession>A0A3P8STQ8</accession>
<reference evidence="2" key="2">
    <citation type="submission" date="2025-08" db="UniProtKB">
        <authorList>
            <consortium name="Ensembl"/>
        </authorList>
    </citation>
    <scope>IDENTIFICATION</scope>
</reference>
<sequence>EVEDVAQTSSACLHVSQLILSVVSQCKHRGGISMAELKQTLTGGGYDVSKNGRRVTVETKRLVNNETLVRTTRNTMFRLNNKRIRTRPLKPRAAKEKLKQSPALRRSPRRAATTPNLKDETNRAAAGSHKPARKTHKQPAAKPRRRKTPGRRKRRAATNRTTQRQKAAKKTKGTRTRKQVRRKQPARQRRTIKRRRQRRRNPRRRARYCYWCW</sequence>
<feature type="compositionally biased region" description="Basic residues" evidence="1">
    <location>
        <begin position="130"/>
        <end position="157"/>
    </location>
</feature>